<dbReference type="SUPFAM" id="SSF52821">
    <property type="entry name" value="Rhodanese/Cell cycle control phosphatase"/>
    <property type="match status" value="1"/>
</dbReference>
<evidence type="ECO:0000256" key="4">
    <source>
        <dbReference type="ARBA" id="ARBA00022776"/>
    </source>
</evidence>
<dbReference type="FunFam" id="3.40.250.10:FF:000021">
    <property type="entry name" value="M-phase inducer phosphatase cdc-25.2"/>
    <property type="match status" value="1"/>
</dbReference>
<dbReference type="Proteomes" id="UP001212411">
    <property type="component" value="Chromosome 1"/>
</dbReference>
<dbReference type="InterPro" id="IPR001763">
    <property type="entry name" value="Rhodanese-like_dom"/>
</dbReference>
<dbReference type="PANTHER" id="PTHR10828:SF17">
    <property type="entry name" value="PROTEIN-TYROSINE-PHOSPHATASE"/>
    <property type="match status" value="1"/>
</dbReference>
<sequence>MDSPLSSLSLSQSLSNRQHIVRPAARSLRLEPENIHPNSDLDSFFQKSKPHASLMDPFCKGRSSASPASSLAADFSMNMHIDRSPALPTPRRTLFRSFSCTVETPPADASATSPLDESPSNAALSPSCLLQHPSRKFTDTVPPNLVSPRPLSIASKFKPKSSMSFHSKLNDSSRSSSSNGSVDLYLRPTVSRSRPSNNAAPPFLRSRSSSSYSVNKRKPPTAQVNKQLSYAVSRTCSRPGNSNGIFSSCLSDDVDELDSMSDQDQTFMNENLEDATVNHIDTDDDKGDYDVDLHDASHEDEHSLDDLFQASPVKGSSGIVSMPFNNFENIPPTPIAPPINEENDFDEQDTPVLRRSRSMFLKSTKLGLWGYQDTISATAKQPTKESDEYISSQVETLSLPCFGVKEDSLKRISQDTFLKLLDGYYRDIFDECIIVDCRFEYEYLGGHIANAINLNSKQAVVEKFFNKPLVRRTALIFHCEHSAHRAPHMALHFRNTDREMNSHRYPFLYYPEVYILHGGYKSFFENHRSRCNPVNYVPMNDASHVMTCSKAMNNFKRNATFTRTKSYTFGQSLLASPDINDSPTATHSLSNLKRF</sequence>
<dbReference type="SMART" id="SM00450">
    <property type="entry name" value="RHOD"/>
    <property type="match status" value="1"/>
</dbReference>
<evidence type="ECO:0000256" key="9">
    <source>
        <dbReference type="ARBA" id="ARBA00067190"/>
    </source>
</evidence>
<reference evidence="13 14" key="1">
    <citation type="journal article" date="2023" name="G3 (Bethesda)">
        <title>A high-quality reference genome for the fission yeast Schizosaccharomyces osmophilus.</title>
        <authorList>
            <person name="Jia G.S."/>
            <person name="Zhang W.C."/>
            <person name="Liang Y."/>
            <person name="Liu X.H."/>
            <person name="Rhind N."/>
            <person name="Pidoux A."/>
            <person name="Brysch-Herzberg M."/>
            <person name="Du L.L."/>
        </authorList>
    </citation>
    <scope>NUCLEOTIDE SEQUENCE [LARGE SCALE GENOMIC DNA]</scope>
    <source>
        <strain evidence="13 14">CBS 15793</strain>
    </source>
</reference>
<proteinExistence type="inferred from homology"/>
<evidence type="ECO:0000256" key="3">
    <source>
        <dbReference type="ARBA" id="ARBA00022618"/>
    </source>
</evidence>
<keyword evidence="6 10" id="KW-0904">Protein phosphatase</keyword>
<dbReference type="Gene3D" id="3.40.250.10">
    <property type="entry name" value="Rhodanese-like domain"/>
    <property type="match status" value="1"/>
</dbReference>
<dbReference type="RefSeq" id="XP_056035737.1">
    <property type="nucleotide sequence ID" value="XM_056180868.1"/>
</dbReference>
<evidence type="ECO:0000313" key="13">
    <source>
        <dbReference type="EMBL" id="WBW71494.1"/>
    </source>
</evidence>
<keyword evidence="7 10" id="KW-0131">Cell cycle</keyword>
<dbReference type="CDD" id="cd01530">
    <property type="entry name" value="Cdc25"/>
    <property type="match status" value="1"/>
</dbReference>
<dbReference type="GeneID" id="80875557"/>
<dbReference type="GO" id="GO:0004725">
    <property type="term" value="F:protein tyrosine phosphatase activity"/>
    <property type="evidence" value="ECO:0007669"/>
    <property type="project" value="UniProtKB-UniRule"/>
</dbReference>
<keyword evidence="3 10" id="KW-0132">Cell division</keyword>
<dbReference type="AlphaFoldDB" id="A0AAF0AV25"/>
<feature type="region of interest" description="Disordered" evidence="11">
    <location>
        <begin position="164"/>
        <end position="226"/>
    </location>
</feature>
<evidence type="ECO:0000256" key="5">
    <source>
        <dbReference type="ARBA" id="ARBA00022801"/>
    </source>
</evidence>
<evidence type="ECO:0000256" key="6">
    <source>
        <dbReference type="ARBA" id="ARBA00022912"/>
    </source>
</evidence>
<evidence type="ECO:0000256" key="2">
    <source>
        <dbReference type="ARBA" id="ARBA00013064"/>
    </source>
</evidence>
<keyword evidence="14" id="KW-1185">Reference proteome</keyword>
<feature type="compositionally biased region" description="Polar residues" evidence="11">
    <location>
        <begin position="190"/>
        <end position="199"/>
    </location>
</feature>
<comment type="function">
    <text evidence="10">Tyrosine protein phosphatase which functions as a dosage-dependent inducer of mitotic progression.</text>
</comment>
<evidence type="ECO:0000256" key="1">
    <source>
        <dbReference type="ARBA" id="ARBA00011065"/>
    </source>
</evidence>
<dbReference type="EC" id="3.1.3.48" evidence="2 10"/>
<dbReference type="GO" id="GO:0051301">
    <property type="term" value="P:cell division"/>
    <property type="evidence" value="ECO:0007669"/>
    <property type="project" value="UniProtKB-UniRule"/>
</dbReference>
<dbReference type="PRINTS" id="PR00716">
    <property type="entry name" value="MPIPHPHTASE"/>
</dbReference>
<protein>
    <recommendedName>
        <fullName evidence="9 10">M-phase inducer phosphatase</fullName>
        <ecNumber evidence="2 10">3.1.3.48</ecNumber>
    </recommendedName>
</protein>
<keyword evidence="4 10" id="KW-0498">Mitosis</keyword>
<accession>A0AAF0AV25</accession>
<dbReference type="Pfam" id="PF00581">
    <property type="entry name" value="Rhodanese"/>
    <property type="match status" value="1"/>
</dbReference>
<dbReference type="GO" id="GO:0010971">
    <property type="term" value="P:positive regulation of G2/M transition of mitotic cell cycle"/>
    <property type="evidence" value="ECO:0007669"/>
    <property type="project" value="TreeGrafter"/>
</dbReference>
<evidence type="ECO:0000259" key="12">
    <source>
        <dbReference type="PROSITE" id="PS50206"/>
    </source>
</evidence>
<organism evidence="13 14">
    <name type="scientific">Schizosaccharomyces osmophilus</name>
    <dbReference type="NCBI Taxonomy" id="2545709"/>
    <lineage>
        <taxon>Eukaryota</taxon>
        <taxon>Fungi</taxon>
        <taxon>Dikarya</taxon>
        <taxon>Ascomycota</taxon>
        <taxon>Taphrinomycotina</taxon>
        <taxon>Schizosaccharomycetes</taxon>
        <taxon>Schizosaccharomycetales</taxon>
        <taxon>Schizosaccharomycetaceae</taxon>
        <taxon>Schizosaccharomyces</taxon>
    </lineage>
</organism>
<evidence type="ECO:0000256" key="7">
    <source>
        <dbReference type="ARBA" id="ARBA00023306"/>
    </source>
</evidence>
<dbReference type="KEGG" id="som:SOMG_02075"/>
<evidence type="ECO:0000313" key="14">
    <source>
        <dbReference type="Proteomes" id="UP001212411"/>
    </source>
</evidence>
<feature type="compositionally biased region" description="Polar residues" evidence="11">
    <location>
        <begin position="110"/>
        <end position="124"/>
    </location>
</feature>
<comment type="catalytic activity">
    <reaction evidence="8 10">
        <text>O-phospho-L-tyrosyl-[protein] + H2O = L-tyrosyl-[protein] + phosphate</text>
        <dbReference type="Rhea" id="RHEA:10684"/>
        <dbReference type="Rhea" id="RHEA-COMP:10136"/>
        <dbReference type="Rhea" id="RHEA-COMP:20101"/>
        <dbReference type="ChEBI" id="CHEBI:15377"/>
        <dbReference type="ChEBI" id="CHEBI:43474"/>
        <dbReference type="ChEBI" id="CHEBI:46858"/>
        <dbReference type="ChEBI" id="CHEBI:61978"/>
        <dbReference type="EC" id="3.1.3.48"/>
    </reaction>
</comment>
<feature type="domain" description="Rhodanese" evidence="12">
    <location>
        <begin position="428"/>
        <end position="532"/>
    </location>
</feature>
<feature type="compositionally biased region" description="Low complexity" evidence="11">
    <location>
        <begin position="172"/>
        <end position="181"/>
    </location>
</feature>
<evidence type="ECO:0000256" key="11">
    <source>
        <dbReference type="SAM" id="MobiDB-lite"/>
    </source>
</evidence>
<dbReference type="PROSITE" id="PS50206">
    <property type="entry name" value="RHODANESE_3"/>
    <property type="match status" value="1"/>
</dbReference>
<evidence type="ECO:0000256" key="10">
    <source>
        <dbReference type="RuleBase" id="RU368028"/>
    </source>
</evidence>
<evidence type="ECO:0000256" key="8">
    <source>
        <dbReference type="ARBA" id="ARBA00051722"/>
    </source>
</evidence>
<dbReference type="InterPro" id="IPR036873">
    <property type="entry name" value="Rhodanese-like_dom_sf"/>
</dbReference>
<dbReference type="GO" id="GO:0005737">
    <property type="term" value="C:cytoplasm"/>
    <property type="evidence" value="ECO:0007669"/>
    <property type="project" value="TreeGrafter"/>
</dbReference>
<dbReference type="GO" id="GO:0005634">
    <property type="term" value="C:nucleus"/>
    <property type="evidence" value="ECO:0007669"/>
    <property type="project" value="TreeGrafter"/>
</dbReference>
<feature type="region of interest" description="Disordered" evidence="11">
    <location>
        <begin position="104"/>
        <end position="127"/>
    </location>
</feature>
<dbReference type="EMBL" id="CP115611">
    <property type="protein sequence ID" value="WBW71494.1"/>
    <property type="molecule type" value="Genomic_DNA"/>
</dbReference>
<gene>
    <name evidence="13" type="primary">cdc25</name>
    <name evidence="13" type="ORF">SOMG_02075</name>
</gene>
<comment type="similarity">
    <text evidence="1 10">Belongs to the MPI phosphatase family.</text>
</comment>
<keyword evidence="5 10" id="KW-0378">Hydrolase</keyword>
<name>A0AAF0AV25_9SCHI</name>
<dbReference type="GO" id="GO:0110032">
    <property type="term" value="P:positive regulation of G2/MI transition of meiotic cell cycle"/>
    <property type="evidence" value="ECO:0007669"/>
    <property type="project" value="TreeGrafter"/>
</dbReference>
<dbReference type="GO" id="GO:0000086">
    <property type="term" value="P:G2/M transition of mitotic cell cycle"/>
    <property type="evidence" value="ECO:0007669"/>
    <property type="project" value="TreeGrafter"/>
</dbReference>
<dbReference type="InterPro" id="IPR000751">
    <property type="entry name" value="MPI_Phosphatase"/>
</dbReference>
<dbReference type="PANTHER" id="PTHR10828">
    <property type="entry name" value="M-PHASE INDUCER PHOSPHATASE DUAL SPECIFICITY PHOSPHATASE CDC25"/>
    <property type="match status" value="1"/>
</dbReference>